<keyword evidence="7 12" id="KW-0489">Methyltransferase</keyword>
<comment type="catalytic activity">
    <reaction evidence="11 12">
        <text>uridine(1498) in 16S rRNA + S-adenosyl-L-methionine = N(3)-methyluridine(1498) in 16S rRNA + S-adenosyl-L-homocysteine + H(+)</text>
        <dbReference type="Rhea" id="RHEA:42920"/>
        <dbReference type="Rhea" id="RHEA-COMP:10283"/>
        <dbReference type="Rhea" id="RHEA-COMP:10284"/>
        <dbReference type="ChEBI" id="CHEBI:15378"/>
        <dbReference type="ChEBI" id="CHEBI:57856"/>
        <dbReference type="ChEBI" id="CHEBI:59789"/>
        <dbReference type="ChEBI" id="CHEBI:65315"/>
        <dbReference type="ChEBI" id="CHEBI:74502"/>
        <dbReference type="EC" id="2.1.1.193"/>
    </reaction>
</comment>
<dbReference type="GO" id="GO:0005737">
    <property type="term" value="C:cytoplasm"/>
    <property type="evidence" value="ECO:0007669"/>
    <property type="project" value="UniProtKB-SubCell"/>
</dbReference>
<gene>
    <name evidence="15" type="ORF">CW686_01065</name>
</gene>
<dbReference type="PIRSF" id="PIRSF015601">
    <property type="entry name" value="MTase_slr0722"/>
    <property type="match status" value="1"/>
</dbReference>
<evidence type="ECO:0000256" key="8">
    <source>
        <dbReference type="ARBA" id="ARBA00022679"/>
    </source>
</evidence>
<dbReference type="GO" id="GO:0070475">
    <property type="term" value="P:rRNA base methylation"/>
    <property type="evidence" value="ECO:0007669"/>
    <property type="project" value="TreeGrafter"/>
</dbReference>
<proteinExistence type="inferred from homology"/>
<dbReference type="GO" id="GO:0070042">
    <property type="term" value="F:rRNA (uridine-N3-)-methyltransferase activity"/>
    <property type="evidence" value="ECO:0007669"/>
    <property type="project" value="TreeGrafter"/>
</dbReference>
<evidence type="ECO:0000256" key="12">
    <source>
        <dbReference type="PIRNR" id="PIRNR015601"/>
    </source>
</evidence>
<protein>
    <recommendedName>
        <fullName evidence="4 12">Ribosomal RNA small subunit methyltransferase E</fullName>
        <ecNumber evidence="3 12">2.1.1.193</ecNumber>
    </recommendedName>
</protein>
<dbReference type="EMBL" id="PIXC01000002">
    <property type="protein sequence ID" value="PKE27066.1"/>
    <property type="molecule type" value="Genomic_DNA"/>
</dbReference>
<dbReference type="InterPro" id="IPR029026">
    <property type="entry name" value="tRNA_m1G_MTases_N"/>
</dbReference>
<dbReference type="Proteomes" id="UP000233482">
    <property type="component" value="Unassembled WGS sequence"/>
</dbReference>
<dbReference type="RefSeq" id="WP_012657134.1">
    <property type="nucleotide sequence ID" value="NZ_CABFNV010000003.1"/>
</dbReference>
<comment type="caution">
    <text evidence="15">The sequence shown here is derived from an EMBL/GenBank/DDBJ whole genome shotgun (WGS) entry which is preliminary data.</text>
</comment>
<evidence type="ECO:0000256" key="7">
    <source>
        <dbReference type="ARBA" id="ARBA00022603"/>
    </source>
</evidence>
<feature type="domain" description="Ribosomal RNA small subunit methyltransferase E PUA-like" evidence="14">
    <location>
        <begin position="20"/>
        <end position="56"/>
    </location>
</feature>
<name>A0A2N0VQ14_9STAP</name>
<evidence type="ECO:0000256" key="2">
    <source>
        <dbReference type="ARBA" id="ARBA00005528"/>
    </source>
</evidence>
<evidence type="ECO:0000256" key="10">
    <source>
        <dbReference type="ARBA" id="ARBA00025699"/>
    </source>
</evidence>
<dbReference type="Gene3D" id="2.40.240.20">
    <property type="entry name" value="Hypothetical PUA domain-like, domain 1"/>
    <property type="match status" value="1"/>
</dbReference>
<evidence type="ECO:0000259" key="13">
    <source>
        <dbReference type="Pfam" id="PF04452"/>
    </source>
</evidence>
<organism evidence="15 16">
    <name type="scientific">Macrococcoides caseolyticum</name>
    <dbReference type="NCBI Taxonomy" id="69966"/>
    <lineage>
        <taxon>Bacteria</taxon>
        <taxon>Bacillati</taxon>
        <taxon>Bacillota</taxon>
        <taxon>Bacilli</taxon>
        <taxon>Bacillales</taxon>
        <taxon>Staphylococcaceae</taxon>
        <taxon>Macrococcoides</taxon>
    </lineage>
</organism>
<comment type="function">
    <text evidence="10 12">Specifically methylates the N3 position of the uracil ring of uridine 1498 (m3U1498) in 16S rRNA. Acts on the fully assembled 30S ribosomal subunit.</text>
</comment>
<feature type="domain" description="Ribosomal RNA small subunit methyltransferase E methyltransferase" evidence="13">
    <location>
        <begin position="72"/>
        <end position="239"/>
    </location>
</feature>
<evidence type="ECO:0000256" key="4">
    <source>
        <dbReference type="ARBA" id="ARBA00013673"/>
    </source>
</evidence>
<dbReference type="InterPro" id="IPR015947">
    <property type="entry name" value="PUA-like_sf"/>
</dbReference>
<dbReference type="Pfam" id="PF20260">
    <property type="entry name" value="PUA_4"/>
    <property type="match status" value="1"/>
</dbReference>
<keyword evidence="5 12" id="KW-0963">Cytoplasm</keyword>
<dbReference type="InterPro" id="IPR006700">
    <property type="entry name" value="RsmE"/>
</dbReference>
<dbReference type="SUPFAM" id="SSF75217">
    <property type="entry name" value="alpha/beta knot"/>
    <property type="match status" value="1"/>
</dbReference>
<dbReference type="PANTHER" id="PTHR30027:SF3">
    <property type="entry name" value="16S RRNA (URACIL(1498)-N(3))-METHYLTRANSFERASE"/>
    <property type="match status" value="1"/>
</dbReference>
<sequence>MQRYFLDVKSVINETYQISGKDDVHHIKNVMRQQTGDKVIVNFTNATMICEIIDIQTEITVKPIEDIDILTEMPVSVTIASGLLKNDKYEWMIQKATELGATSFIPFVSERTIVKVDEKKFQKKVERFTKIVKEAAEQSYRQIVPSIEFVASGKALAKKLEAFDHVLIAYEETAKSGEIKRFTEALQDVKHGDKVCVIFGPEGGLSEAEVAQFGSKVIGLGPRILRAETAPLYALSAMSFHFELN</sequence>
<evidence type="ECO:0000256" key="5">
    <source>
        <dbReference type="ARBA" id="ARBA00022490"/>
    </source>
</evidence>
<dbReference type="InterPro" id="IPR046887">
    <property type="entry name" value="RsmE_PUA-like"/>
</dbReference>
<dbReference type="CDD" id="cd18084">
    <property type="entry name" value="RsmE-like"/>
    <property type="match status" value="1"/>
</dbReference>
<evidence type="ECO:0000256" key="3">
    <source>
        <dbReference type="ARBA" id="ARBA00012328"/>
    </source>
</evidence>
<dbReference type="InterPro" id="IPR046886">
    <property type="entry name" value="RsmE_MTase_dom"/>
</dbReference>
<accession>A0A2N0VQ14</accession>
<dbReference type="Gene3D" id="3.40.1280.10">
    <property type="match status" value="1"/>
</dbReference>
<keyword evidence="6 12" id="KW-0698">rRNA processing</keyword>
<dbReference type="AlphaFoldDB" id="A0A2N0VQ14"/>
<dbReference type="PANTHER" id="PTHR30027">
    <property type="entry name" value="RIBOSOMAL RNA SMALL SUBUNIT METHYLTRANSFERASE E"/>
    <property type="match status" value="1"/>
</dbReference>
<reference evidence="15 16" key="1">
    <citation type="submission" date="2017-12" db="EMBL/GenBank/DDBJ databases">
        <title>Genomics of Macrococcus caseolyticus.</title>
        <authorList>
            <person name="MacFadyen A.C."/>
            <person name="Paterson G.K."/>
        </authorList>
    </citation>
    <scope>NUCLEOTIDE SEQUENCE [LARGE SCALE GENOMIC DNA]</scope>
    <source>
        <strain evidence="15 16">5788_EF188</strain>
    </source>
</reference>
<dbReference type="NCBIfam" id="TIGR00046">
    <property type="entry name" value="RsmE family RNA methyltransferase"/>
    <property type="match status" value="1"/>
</dbReference>
<dbReference type="EC" id="2.1.1.193" evidence="3 12"/>
<evidence type="ECO:0000256" key="6">
    <source>
        <dbReference type="ARBA" id="ARBA00022552"/>
    </source>
</evidence>
<evidence type="ECO:0000256" key="11">
    <source>
        <dbReference type="ARBA" id="ARBA00047944"/>
    </source>
</evidence>
<evidence type="ECO:0000256" key="9">
    <source>
        <dbReference type="ARBA" id="ARBA00022691"/>
    </source>
</evidence>
<keyword evidence="8 12" id="KW-0808">Transferase</keyword>
<keyword evidence="9 12" id="KW-0949">S-adenosyl-L-methionine</keyword>
<comment type="subcellular location">
    <subcellularLocation>
        <location evidence="1 12">Cytoplasm</location>
    </subcellularLocation>
</comment>
<dbReference type="SUPFAM" id="SSF88697">
    <property type="entry name" value="PUA domain-like"/>
    <property type="match status" value="1"/>
</dbReference>
<comment type="similarity">
    <text evidence="2 12">Belongs to the RNA methyltransferase RsmE family.</text>
</comment>
<evidence type="ECO:0000313" key="15">
    <source>
        <dbReference type="EMBL" id="PKE27066.1"/>
    </source>
</evidence>
<dbReference type="InterPro" id="IPR029028">
    <property type="entry name" value="Alpha/beta_knot_MTases"/>
</dbReference>
<evidence type="ECO:0000259" key="14">
    <source>
        <dbReference type="Pfam" id="PF20260"/>
    </source>
</evidence>
<dbReference type="Pfam" id="PF04452">
    <property type="entry name" value="Methyltrans_RNA"/>
    <property type="match status" value="1"/>
</dbReference>
<dbReference type="NCBIfam" id="NF008691">
    <property type="entry name" value="PRK11713.1-4"/>
    <property type="match status" value="1"/>
</dbReference>
<dbReference type="OMA" id="RCITQWK"/>
<evidence type="ECO:0000313" key="16">
    <source>
        <dbReference type="Proteomes" id="UP000233482"/>
    </source>
</evidence>
<evidence type="ECO:0000256" key="1">
    <source>
        <dbReference type="ARBA" id="ARBA00004496"/>
    </source>
</evidence>